<dbReference type="Gene3D" id="1.25.40.20">
    <property type="entry name" value="Ankyrin repeat-containing domain"/>
    <property type="match status" value="5"/>
</dbReference>
<dbReference type="PROSITE" id="PS50088">
    <property type="entry name" value="ANK_REPEAT"/>
    <property type="match status" value="12"/>
</dbReference>
<dbReference type="PROSITE" id="PS50297">
    <property type="entry name" value="ANK_REP_REGION"/>
    <property type="match status" value="8"/>
</dbReference>
<feature type="repeat" description="ANK" evidence="3">
    <location>
        <begin position="613"/>
        <end position="645"/>
    </location>
</feature>
<keyword evidence="6" id="KW-1185">Reference proteome</keyword>
<feature type="region of interest" description="Disordered" evidence="4">
    <location>
        <begin position="253"/>
        <end position="298"/>
    </location>
</feature>
<dbReference type="PANTHER" id="PTHR24189">
    <property type="entry name" value="MYOTROPHIN"/>
    <property type="match status" value="1"/>
</dbReference>
<evidence type="ECO:0000256" key="2">
    <source>
        <dbReference type="ARBA" id="ARBA00023043"/>
    </source>
</evidence>
<dbReference type="Pfam" id="PF13637">
    <property type="entry name" value="Ank_4"/>
    <property type="match status" value="1"/>
</dbReference>
<feature type="repeat" description="ANK" evidence="3">
    <location>
        <begin position="712"/>
        <end position="744"/>
    </location>
</feature>
<evidence type="ECO:0000313" key="5">
    <source>
        <dbReference type="EMBL" id="GIZ43654.1"/>
    </source>
</evidence>
<feature type="repeat" description="ANK" evidence="3">
    <location>
        <begin position="745"/>
        <end position="777"/>
    </location>
</feature>
<evidence type="ECO:0000256" key="4">
    <source>
        <dbReference type="SAM" id="MobiDB-lite"/>
    </source>
</evidence>
<dbReference type="AlphaFoldDB" id="A0A9P3CIW6"/>
<feature type="repeat" description="ANK" evidence="3">
    <location>
        <begin position="580"/>
        <end position="612"/>
    </location>
</feature>
<dbReference type="GeneID" id="68292446"/>
<comment type="caution">
    <text evidence="5">The sequence shown here is derived from an EMBL/GenBank/DDBJ whole genome shotgun (WGS) entry which is preliminary data.</text>
</comment>
<evidence type="ECO:0000256" key="3">
    <source>
        <dbReference type="PROSITE-ProRule" id="PRU00023"/>
    </source>
</evidence>
<dbReference type="Pfam" id="PF12796">
    <property type="entry name" value="Ank_2"/>
    <property type="match status" value="5"/>
</dbReference>
<keyword evidence="1" id="KW-0677">Repeat</keyword>
<dbReference type="SUPFAM" id="SSF48403">
    <property type="entry name" value="Ankyrin repeat"/>
    <property type="match status" value="2"/>
</dbReference>
<dbReference type="InterPro" id="IPR002110">
    <property type="entry name" value="Ankyrin_rpt"/>
</dbReference>
<evidence type="ECO:0000256" key="1">
    <source>
        <dbReference type="ARBA" id="ARBA00022737"/>
    </source>
</evidence>
<organism evidence="5 6">
    <name type="scientific">Cercospora kikuchii</name>
    <dbReference type="NCBI Taxonomy" id="84275"/>
    <lineage>
        <taxon>Eukaryota</taxon>
        <taxon>Fungi</taxon>
        <taxon>Dikarya</taxon>
        <taxon>Ascomycota</taxon>
        <taxon>Pezizomycotina</taxon>
        <taxon>Dothideomycetes</taxon>
        <taxon>Dothideomycetidae</taxon>
        <taxon>Mycosphaerellales</taxon>
        <taxon>Mycosphaerellaceae</taxon>
        <taxon>Cercospora</taxon>
    </lineage>
</organism>
<dbReference type="PANTHER" id="PTHR24189:SF50">
    <property type="entry name" value="ANKYRIN REPEAT AND SOCS BOX PROTEIN 2"/>
    <property type="match status" value="1"/>
</dbReference>
<feature type="repeat" description="ANK" evidence="3">
    <location>
        <begin position="844"/>
        <end position="872"/>
    </location>
</feature>
<dbReference type="EMBL" id="BOLY01000004">
    <property type="protein sequence ID" value="GIZ43654.1"/>
    <property type="molecule type" value="Genomic_DNA"/>
</dbReference>
<keyword evidence="2 3" id="KW-0040">ANK repeat</keyword>
<protein>
    <submittedName>
        <fullName evidence="5">Uncharacterized protein</fullName>
    </submittedName>
</protein>
<dbReference type="RefSeq" id="XP_044658141.1">
    <property type="nucleotide sequence ID" value="XM_044802206.1"/>
</dbReference>
<feature type="repeat" description="ANK" evidence="3">
    <location>
        <begin position="811"/>
        <end position="843"/>
    </location>
</feature>
<feature type="compositionally biased region" description="Basic and acidic residues" evidence="4">
    <location>
        <begin position="262"/>
        <end position="274"/>
    </location>
</feature>
<gene>
    <name evidence="5" type="ORF">CKM354_000687100</name>
</gene>
<feature type="repeat" description="ANK" evidence="3">
    <location>
        <begin position="550"/>
        <end position="582"/>
    </location>
</feature>
<dbReference type="SMART" id="SM00248">
    <property type="entry name" value="ANK"/>
    <property type="match status" value="15"/>
</dbReference>
<feature type="repeat" description="ANK" evidence="3">
    <location>
        <begin position="679"/>
        <end position="711"/>
    </location>
</feature>
<accession>A0A9P3CIW6</accession>
<feature type="repeat" description="ANK" evidence="3">
    <location>
        <begin position="647"/>
        <end position="679"/>
    </location>
</feature>
<dbReference type="Proteomes" id="UP000825890">
    <property type="component" value="Unassembled WGS sequence"/>
</dbReference>
<name>A0A9P3CIW6_9PEZI</name>
<dbReference type="PRINTS" id="PR01415">
    <property type="entry name" value="ANKYRIN"/>
</dbReference>
<feature type="repeat" description="ANK" evidence="3">
    <location>
        <begin position="778"/>
        <end position="810"/>
    </location>
</feature>
<dbReference type="OrthoDB" id="3650323at2759"/>
<feature type="compositionally biased region" description="Basic residues" evidence="4">
    <location>
        <begin position="275"/>
        <end position="292"/>
    </location>
</feature>
<proteinExistence type="predicted"/>
<dbReference type="InterPro" id="IPR036770">
    <property type="entry name" value="Ankyrin_rpt-contain_sf"/>
</dbReference>
<feature type="repeat" description="ANK" evidence="3">
    <location>
        <begin position="884"/>
        <end position="916"/>
    </location>
</feature>
<feature type="repeat" description="ANK" evidence="3">
    <location>
        <begin position="917"/>
        <end position="949"/>
    </location>
</feature>
<sequence length="1008" mass="112357">MIKSFDDIGDSIHGDNNRFRLCMASRHYPTIVIRNGQRIVLEDEDGHSEDLQKYIRHQLKVEKGELAEKIPIAVHEKANGVFMWAVLVISHLNNDFRGGRNFLMWQRLKELPNGLSDLFRNLLRRDDANMHELLLCLQWVLFARRPLTMQEFCIAMISELYPNGAAEAWKDDTEAMTRYIQTSSKGLAELTKSKTAPRVQFIHESVNDFLLKDDGLRELWPELGEADHLRSVSHDRLKQCCLHYLTSGVSNMPSTAGSSQFKSDKDKTRGDEPKKRKSKKARSKEHKAKKSKSKEVNKEAKVSREIMAVNYPFMAYASSEVLFHANEAAHMIAQEHFMELFPFDRWIYVSNVYETYDVRRHAPEVTMIYVLAEKGYKRLIQATGTLHLWRRCVEERYQYPFVAAFANGHEDTLIALSATTEEAYAYALGSDRGFGKRSELRYNQDTLLWATDNGNWALAERLLAFNVEGIFAKEPLAQKFAFPTLGEVQSDDSLSLAARSGKYAIVRQLRQREMRPIHLVSACEGGWKEFVQLLLDWGSDVNGRVPDFGKYINALEAASAEGHKLIARFLLDRGADVNMPGNDALARASENGHEAIVELLLKRGANVDTEKRHGCTALQYASAKGHQKIVEILLEYGALVDRPEHTQHPSALQSAARGGHEHIVELLLRKSADVNAVTDHSTALVAASLQDSVPIVELLLLKDADVTAQDREHGSALKAACYKGHEDIVRMLHAKGADVNAQDRKQRSALQAACHKGREAIVRLLIGWAADVNARDESRSNALIAACGRGSPEIVRLLLHAGADVDAKDEGHKTALIAACGQGSEETVQLLLKYEAYVDAKDRFGNTALMAACSQGSEGIVRLLLASGANVNDPPPDNSLASDRKGNALGIAACDGHESIVRLLLKYGANVNSEPGGRGNALWNACHEDHETIVRLLLEHGADMNAKSPEYGTPLATAVGMDCKEIAQLLTERGAVHEDGPDADGHVFGMHWDKWWKRHPRSRPRKRS</sequence>
<dbReference type="InterPro" id="IPR050745">
    <property type="entry name" value="Multifunctional_regulatory"/>
</dbReference>
<reference evidence="5 6" key="1">
    <citation type="submission" date="2021-01" db="EMBL/GenBank/DDBJ databases">
        <title>Cercospora kikuchii MAFF 305040 whole genome shotgun sequence.</title>
        <authorList>
            <person name="Kashiwa T."/>
            <person name="Suzuki T."/>
        </authorList>
    </citation>
    <scope>NUCLEOTIDE SEQUENCE [LARGE SCALE GENOMIC DNA]</scope>
    <source>
        <strain evidence="5 6">MAFF 305040</strain>
    </source>
</reference>
<evidence type="ECO:0000313" key="6">
    <source>
        <dbReference type="Proteomes" id="UP000825890"/>
    </source>
</evidence>